<protein>
    <submittedName>
        <fullName evidence="2">HNH endonuclease</fullName>
    </submittedName>
</protein>
<dbReference type="InterPro" id="IPR002711">
    <property type="entry name" value="HNH"/>
</dbReference>
<dbReference type="PANTHER" id="PTHR33877">
    <property type="entry name" value="SLL1193 PROTEIN"/>
    <property type="match status" value="1"/>
</dbReference>
<dbReference type="EMBL" id="JAALHA020000009">
    <property type="protein sequence ID" value="MDR9896624.1"/>
    <property type="molecule type" value="Genomic_DNA"/>
</dbReference>
<feature type="domain" description="HNH nuclease" evidence="1">
    <location>
        <begin position="18"/>
        <end position="73"/>
    </location>
</feature>
<dbReference type="RefSeq" id="WP_310834000.1">
    <property type="nucleotide sequence ID" value="NZ_CAWQFN010000626.1"/>
</dbReference>
<dbReference type="GO" id="GO:0008270">
    <property type="term" value="F:zinc ion binding"/>
    <property type="evidence" value="ECO:0007669"/>
    <property type="project" value="InterPro"/>
</dbReference>
<keyword evidence="3" id="KW-1185">Reference proteome</keyword>
<sequence length="157" mass="18137">MSYRELEICLQIVTKREATQNQVRQRAKFLCEYCHASEQWQYVSFTVDHVIPLSKGGANSIDNLALACFHCNRQKSNKLKAFDEQLLSEVPLFNPRTDSWQEHFIWSTDTLLIIGLTPTGRTTVTELAFNRPRIINIRAADREIGRHPPPDDPVKRN</sequence>
<accession>A0AAP5I8G9</accession>
<evidence type="ECO:0000313" key="2">
    <source>
        <dbReference type="EMBL" id="MDR9896624.1"/>
    </source>
</evidence>
<name>A0AAP5I8G9_9CYAN</name>
<dbReference type="CDD" id="cd00085">
    <property type="entry name" value="HNHc"/>
    <property type="match status" value="1"/>
</dbReference>
<evidence type="ECO:0000259" key="1">
    <source>
        <dbReference type="SMART" id="SM00507"/>
    </source>
</evidence>
<dbReference type="InterPro" id="IPR003615">
    <property type="entry name" value="HNH_nuc"/>
</dbReference>
<reference evidence="3" key="1">
    <citation type="journal article" date="2021" name="Science">
        <title>Hunting the eagle killer: A cyanobacterial neurotoxin causes vacuolar myelinopathy.</title>
        <authorList>
            <person name="Breinlinger S."/>
            <person name="Phillips T.J."/>
            <person name="Haram B.N."/>
            <person name="Mares J."/>
            <person name="Martinez Yerena J.A."/>
            <person name="Hrouzek P."/>
            <person name="Sobotka R."/>
            <person name="Henderson W.M."/>
            <person name="Schmieder P."/>
            <person name="Williams S.M."/>
            <person name="Lauderdale J.D."/>
            <person name="Wilde H.D."/>
            <person name="Gerrin W."/>
            <person name="Kust A."/>
            <person name="Washington J.W."/>
            <person name="Wagner C."/>
            <person name="Geier B."/>
            <person name="Liebeke M."/>
            <person name="Enke H."/>
            <person name="Niedermeyer T.H.J."/>
            <person name="Wilde S.B."/>
        </authorList>
    </citation>
    <scope>NUCLEOTIDE SEQUENCE [LARGE SCALE GENOMIC DNA]</scope>
    <source>
        <strain evidence="3">Thurmond2011</strain>
    </source>
</reference>
<organism evidence="2 3">
    <name type="scientific">Aetokthonos hydrillicola Thurmond2011</name>
    <dbReference type="NCBI Taxonomy" id="2712845"/>
    <lineage>
        <taxon>Bacteria</taxon>
        <taxon>Bacillati</taxon>
        <taxon>Cyanobacteriota</taxon>
        <taxon>Cyanophyceae</taxon>
        <taxon>Nostocales</taxon>
        <taxon>Hapalosiphonaceae</taxon>
        <taxon>Aetokthonos</taxon>
    </lineage>
</organism>
<dbReference type="AlphaFoldDB" id="A0AAP5I8G9"/>
<dbReference type="Gene3D" id="1.10.30.50">
    <property type="match status" value="1"/>
</dbReference>
<dbReference type="Pfam" id="PF01844">
    <property type="entry name" value="HNH"/>
    <property type="match status" value="1"/>
</dbReference>
<dbReference type="InterPro" id="IPR052892">
    <property type="entry name" value="NA-targeting_endonuclease"/>
</dbReference>
<keyword evidence="2" id="KW-0378">Hydrolase</keyword>
<dbReference type="PANTHER" id="PTHR33877:SF1">
    <property type="entry name" value="TYPE IV METHYL-DIRECTED RESTRICTION ENZYME ECOKMCRA"/>
    <property type="match status" value="1"/>
</dbReference>
<comment type="caution">
    <text evidence="2">The sequence shown here is derived from an EMBL/GenBank/DDBJ whole genome shotgun (WGS) entry which is preliminary data.</text>
</comment>
<keyword evidence="2" id="KW-0255">Endonuclease</keyword>
<gene>
    <name evidence="2" type="ORF">G7B40_018945</name>
</gene>
<dbReference type="SMART" id="SM00507">
    <property type="entry name" value="HNHc"/>
    <property type="match status" value="1"/>
</dbReference>
<evidence type="ECO:0000313" key="3">
    <source>
        <dbReference type="Proteomes" id="UP000667802"/>
    </source>
</evidence>
<dbReference type="Proteomes" id="UP000667802">
    <property type="component" value="Unassembled WGS sequence"/>
</dbReference>
<dbReference type="GO" id="GO:0003676">
    <property type="term" value="F:nucleic acid binding"/>
    <property type="evidence" value="ECO:0007669"/>
    <property type="project" value="InterPro"/>
</dbReference>
<proteinExistence type="predicted"/>
<keyword evidence="2" id="KW-0540">Nuclease</keyword>
<dbReference type="GO" id="GO:0004519">
    <property type="term" value="F:endonuclease activity"/>
    <property type="evidence" value="ECO:0007669"/>
    <property type="project" value="UniProtKB-KW"/>
</dbReference>